<feature type="disulfide bond" evidence="16">
    <location>
        <begin position="253"/>
        <end position="267"/>
    </location>
</feature>
<comment type="catalytic activity">
    <reaction evidence="12">
        <text>1D-myo-inositol 1,2,5,6-tetrakisphosphate + H2O = 1D-myo-inositol 1,2,6-trisphosphate + phosphate</text>
        <dbReference type="Rhea" id="RHEA:77119"/>
        <dbReference type="ChEBI" id="CHEBI:15377"/>
        <dbReference type="ChEBI" id="CHEBI:43474"/>
        <dbReference type="ChEBI" id="CHEBI:195535"/>
        <dbReference type="ChEBI" id="CHEBI:195537"/>
        <dbReference type="EC" id="3.1.3.62"/>
    </reaction>
    <physiologicalReaction direction="left-to-right" evidence="12">
        <dbReference type="Rhea" id="RHEA:77120"/>
    </physiologicalReaction>
</comment>
<dbReference type="FunCoup" id="A0A1Y1X670">
    <property type="interactions" value="323"/>
</dbReference>
<evidence type="ECO:0000313" key="17">
    <source>
        <dbReference type="EMBL" id="ORX81301.1"/>
    </source>
</evidence>
<reference evidence="17 18" key="1">
    <citation type="submission" date="2016-07" db="EMBL/GenBank/DDBJ databases">
        <title>Pervasive Adenine N6-methylation of Active Genes in Fungi.</title>
        <authorList>
            <consortium name="DOE Joint Genome Institute"/>
            <person name="Mondo S.J."/>
            <person name="Dannebaum R.O."/>
            <person name="Kuo R.C."/>
            <person name="Labutti K."/>
            <person name="Haridas S."/>
            <person name="Kuo A."/>
            <person name="Salamov A."/>
            <person name="Ahrendt S.R."/>
            <person name="Lipzen A."/>
            <person name="Sullivan W."/>
            <person name="Andreopoulos W.B."/>
            <person name="Clum A."/>
            <person name="Lindquist E."/>
            <person name="Daum C."/>
            <person name="Ramamoorthy G.K."/>
            <person name="Gryganskyi A."/>
            <person name="Culley D."/>
            <person name="Magnuson J.K."/>
            <person name="James T.Y."/>
            <person name="O'Malley M.A."/>
            <person name="Stajich J.E."/>
            <person name="Spatafora J.W."/>
            <person name="Visel A."/>
            <person name="Grigoriev I.V."/>
        </authorList>
    </citation>
    <scope>NUCLEOTIDE SEQUENCE [LARGE SCALE GENOMIC DNA]</scope>
    <source>
        <strain evidence="17 18">CBS 931.73</strain>
    </source>
</reference>
<evidence type="ECO:0000256" key="4">
    <source>
        <dbReference type="ARBA" id="ARBA00013040"/>
    </source>
</evidence>
<dbReference type="InterPro" id="IPR029033">
    <property type="entry name" value="His_PPase_superfam"/>
</dbReference>
<sequence length="449" mass="51062">MLFQILVASYIAGLALVGGLSAKPYFDLLDHLSTKSPYKIPRSAEQGTSVASTCNLTQLHLISRHGTRYPSARDALEFARLGKLFSKAIKHDGRYSWMSSWESPYLVSQEYQLAPSGALDLYRLSKRCRSRYHDFFRGQGYDPRLYSFLSSQKDRSGESGSAFGIGLFEGTGPLGETRIQPVYIYTIPLGLDQELAIKYACEKWLAQSRDNVRLGAVKRHFSKHYIKKTANRISEEFALNVTTLDVKYIYKLCGFEASIHQRRSTWCDLLRDDEILELELLGDFESYYKYSYGSAMNSKMACALVTKLVTQVEDHLRGASSTRAYFKFGHAETLLFLSTLLNLRKDPAQWTISNIPKLLQERDFRTSELTPFSANVFFEIYQCAQGGGTRVRLLVNERPTQIPGCRELLCSWEEAKGLLKDSIGCTMASFCSVSKQEVLRVQRRNNRME</sequence>
<organism evidence="17 18">
    <name type="scientific">Basidiobolus meristosporus CBS 931.73</name>
    <dbReference type="NCBI Taxonomy" id="1314790"/>
    <lineage>
        <taxon>Eukaryota</taxon>
        <taxon>Fungi</taxon>
        <taxon>Fungi incertae sedis</taxon>
        <taxon>Zoopagomycota</taxon>
        <taxon>Entomophthoromycotina</taxon>
        <taxon>Basidiobolomycetes</taxon>
        <taxon>Basidiobolales</taxon>
        <taxon>Basidiobolaceae</taxon>
        <taxon>Basidiobolus</taxon>
    </lineage>
</organism>
<evidence type="ECO:0000256" key="13">
    <source>
        <dbReference type="ARBA" id="ARBA00043671"/>
    </source>
</evidence>
<dbReference type="STRING" id="1314790.A0A1Y1X670"/>
<dbReference type="GO" id="GO:0005886">
    <property type="term" value="C:plasma membrane"/>
    <property type="evidence" value="ECO:0007669"/>
    <property type="project" value="UniProtKB-SubCell"/>
</dbReference>
<keyword evidence="18" id="KW-1185">Reference proteome</keyword>
<dbReference type="PANTHER" id="PTHR20963:SF8">
    <property type="entry name" value="MULTIPLE INOSITOL POLYPHOSPHATE PHOSPHATASE 1"/>
    <property type="match status" value="1"/>
</dbReference>
<dbReference type="EMBL" id="MCFE01000709">
    <property type="protein sequence ID" value="ORX81301.1"/>
    <property type="molecule type" value="Genomic_DNA"/>
</dbReference>
<evidence type="ECO:0000256" key="8">
    <source>
        <dbReference type="ARBA" id="ARBA00022801"/>
    </source>
</evidence>
<comment type="catalytic activity">
    <reaction evidence="14">
        <text>1D-myo-inositol hexakisphosphate + H2O = 1D-myo-inositol 1,2,4,5,6-pentakisphosphate + phosphate</text>
        <dbReference type="Rhea" id="RHEA:16989"/>
        <dbReference type="ChEBI" id="CHEBI:15377"/>
        <dbReference type="ChEBI" id="CHEBI:43474"/>
        <dbReference type="ChEBI" id="CHEBI:57798"/>
        <dbReference type="ChEBI" id="CHEBI:58130"/>
        <dbReference type="EC" id="3.1.3.62"/>
    </reaction>
    <physiologicalReaction direction="left-to-right" evidence="14">
        <dbReference type="Rhea" id="RHEA:16990"/>
    </physiologicalReaction>
</comment>
<dbReference type="SUPFAM" id="SSF53254">
    <property type="entry name" value="Phosphoglycerate mutase-like"/>
    <property type="match status" value="1"/>
</dbReference>
<dbReference type="InterPro" id="IPR033379">
    <property type="entry name" value="Acid_Pase_AS"/>
</dbReference>
<evidence type="ECO:0000256" key="11">
    <source>
        <dbReference type="ARBA" id="ARBA00031642"/>
    </source>
</evidence>
<feature type="disulfide bond" evidence="16">
    <location>
        <begin position="54"/>
        <end position="383"/>
    </location>
</feature>
<evidence type="ECO:0000256" key="15">
    <source>
        <dbReference type="ARBA" id="ARBA00043832"/>
    </source>
</evidence>
<dbReference type="InParanoid" id="A0A1Y1X670"/>
<keyword evidence="6" id="KW-1003">Cell membrane</keyword>
<keyword evidence="7" id="KW-0732">Signal</keyword>
<evidence type="ECO:0000256" key="1">
    <source>
        <dbReference type="ARBA" id="ARBA00004236"/>
    </source>
</evidence>
<comment type="catalytic activity">
    <reaction evidence="13">
        <text>1D-myo-inositol 1,2,4,5,6-pentakisphosphate + H2O = 1D-myo-inositol 1,2,5,6-tetrakisphosphate + phosphate</text>
        <dbReference type="Rhea" id="RHEA:77115"/>
        <dbReference type="ChEBI" id="CHEBI:15377"/>
        <dbReference type="ChEBI" id="CHEBI:43474"/>
        <dbReference type="ChEBI" id="CHEBI:57798"/>
        <dbReference type="ChEBI" id="CHEBI:195535"/>
        <dbReference type="EC" id="3.1.3.62"/>
    </reaction>
    <physiologicalReaction direction="left-to-right" evidence="13">
        <dbReference type="Rhea" id="RHEA:77116"/>
    </physiologicalReaction>
</comment>
<dbReference type="GO" id="GO:0034417">
    <property type="term" value="F:bisphosphoglycerate 3-phosphatase activity"/>
    <property type="evidence" value="ECO:0007669"/>
    <property type="project" value="UniProtKB-EC"/>
</dbReference>
<evidence type="ECO:0000256" key="2">
    <source>
        <dbReference type="ARBA" id="ARBA00008422"/>
    </source>
</evidence>
<dbReference type="Gene3D" id="3.40.50.1240">
    <property type="entry name" value="Phosphoglycerate mutase-like"/>
    <property type="match status" value="1"/>
</dbReference>
<comment type="catalytic activity">
    <reaction evidence="15">
        <text>(2R)-2,3-bisphosphoglycerate + H2O = (2R)-2-phosphoglycerate + phosphate</text>
        <dbReference type="Rhea" id="RHEA:27381"/>
        <dbReference type="ChEBI" id="CHEBI:15377"/>
        <dbReference type="ChEBI" id="CHEBI:43474"/>
        <dbReference type="ChEBI" id="CHEBI:58248"/>
        <dbReference type="ChEBI" id="CHEBI:58289"/>
        <dbReference type="EC" id="3.1.3.80"/>
    </reaction>
    <physiologicalReaction direction="left-to-right" evidence="15">
        <dbReference type="Rhea" id="RHEA:27382"/>
    </physiologicalReaction>
</comment>
<proteinExistence type="inferred from homology"/>
<name>A0A1Y1X670_9FUNG</name>
<dbReference type="PIRSF" id="PIRSF000894">
    <property type="entry name" value="Acid_phosphatase"/>
    <property type="match status" value="1"/>
</dbReference>
<keyword evidence="10" id="KW-0325">Glycoprotein</keyword>
<evidence type="ECO:0000313" key="18">
    <source>
        <dbReference type="Proteomes" id="UP000193498"/>
    </source>
</evidence>
<evidence type="ECO:0000256" key="7">
    <source>
        <dbReference type="ARBA" id="ARBA00022729"/>
    </source>
</evidence>
<dbReference type="InterPro" id="IPR016274">
    <property type="entry name" value="Histidine_acid_Pase_euk"/>
</dbReference>
<evidence type="ECO:0000256" key="3">
    <source>
        <dbReference type="ARBA" id="ARBA00012976"/>
    </source>
</evidence>
<dbReference type="InterPro" id="IPR000560">
    <property type="entry name" value="His_Pase_clade-2"/>
</dbReference>
<gene>
    <name evidence="17" type="ORF">K493DRAFT_342412</name>
</gene>
<dbReference type="PROSITE" id="PS00616">
    <property type="entry name" value="HIS_ACID_PHOSPHAT_1"/>
    <property type="match status" value="1"/>
</dbReference>
<dbReference type="PANTHER" id="PTHR20963">
    <property type="entry name" value="MULTIPLE INOSITOL POLYPHOSPHATE PHOSPHATASE-RELATED"/>
    <property type="match status" value="1"/>
</dbReference>
<dbReference type="GO" id="GO:0052745">
    <property type="term" value="F:inositol phosphate phosphatase activity"/>
    <property type="evidence" value="ECO:0007669"/>
    <property type="project" value="TreeGrafter"/>
</dbReference>
<comment type="subcellular location">
    <subcellularLocation>
        <location evidence="1">Cell membrane</location>
    </subcellularLocation>
</comment>
<evidence type="ECO:0000256" key="14">
    <source>
        <dbReference type="ARBA" id="ARBA00043691"/>
    </source>
</evidence>
<keyword evidence="8" id="KW-0378">Hydrolase</keyword>
<evidence type="ECO:0000256" key="12">
    <source>
        <dbReference type="ARBA" id="ARBA00043668"/>
    </source>
</evidence>
<evidence type="ECO:0000256" key="6">
    <source>
        <dbReference type="ARBA" id="ARBA00022475"/>
    </source>
</evidence>
<protein>
    <recommendedName>
        <fullName evidence="5">Multiple inositol polyphosphate phosphatase 1</fullName>
        <ecNumber evidence="4">3.1.3.62</ecNumber>
        <ecNumber evidence="3">3.1.3.80</ecNumber>
    </recommendedName>
    <alternativeName>
        <fullName evidence="11">2,3-bisphosphoglycerate 3-phosphatase</fullName>
    </alternativeName>
</protein>
<dbReference type="OrthoDB" id="6509975at2759"/>
<comment type="similarity">
    <text evidence="2">Belongs to the histidine acid phosphatase family. MINPP1 subfamily.</text>
</comment>
<dbReference type="EC" id="3.1.3.62" evidence="4"/>
<evidence type="ECO:0000256" key="9">
    <source>
        <dbReference type="ARBA" id="ARBA00023136"/>
    </source>
</evidence>
<comment type="caution">
    <text evidence="17">The sequence shown here is derived from an EMBL/GenBank/DDBJ whole genome shotgun (WGS) entry which is preliminary data.</text>
</comment>
<evidence type="ECO:0000256" key="16">
    <source>
        <dbReference type="PIRSR" id="PIRSR000894-2"/>
    </source>
</evidence>
<dbReference type="CDD" id="cd07061">
    <property type="entry name" value="HP_HAP_like"/>
    <property type="match status" value="1"/>
</dbReference>
<evidence type="ECO:0000256" key="10">
    <source>
        <dbReference type="ARBA" id="ARBA00023180"/>
    </source>
</evidence>
<keyword evidence="16" id="KW-1015">Disulfide bond</keyword>
<evidence type="ECO:0000256" key="5">
    <source>
        <dbReference type="ARBA" id="ARBA00018097"/>
    </source>
</evidence>
<accession>A0A1Y1X670</accession>
<dbReference type="Proteomes" id="UP000193498">
    <property type="component" value="Unassembled WGS sequence"/>
</dbReference>
<dbReference type="AlphaFoldDB" id="A0A1Y1X670"/>
<dbReference type="EC" id="3.1.3.80" evidence="3"/>
<dbReference type="GO" id="GO:0003993">
    <property type="term" value="F:acid phosphatase activity"/>
    <property type="evidence" value="ECO:0007669"/>
    <property type="project" value="TreeGrafter"/>
</dbReference>
<dbReference type="Pfam" id="PF00328">
    <property type="entry name" value="His_Phos_2"/>
    <property type="match status" value="1"/>
</dbReference>
<keyword evidence="9" id="KW-0472">Membrane</keyword>